<evidence type="ECO:0000313" key="2">
    <source>
        <dbReference type="Proteomes" id="UP000266723"/>
    </source>
</evidence>
<proteinExistence type="predicted"/>
<organism evidence="1 2">
    <name type="scientific">Brassica cretica</name>
    <name type="common">Mustard</name>
    <dbReference type="NCBI Taxonomy" id="69181"/>
    <lineage>
        <taxon>Eukaryota</taxon>
        <taxon>Viridiplantae</taxon>
        <taxon>Streptophyta</taxon>
        <taxon>Embryophyta</taxon>
        <taxon>Tracheophyta</taxon>
        <taxon>Spermatophyta</taxon>
        <taxon>Magnoliopsida</taxon>
        <taxon>eudicotyledons</taxon>
        <taxon>Gunneridae</taxon>
        <taxon>Pentapetalae</taxon>
        <taxon>rosids</taxon>
        <taxon>malvids</taxon>
        <taxon>Brassicales</taxon>
        <taxon>Brassicaceae</taxon>
        <taxon>Brassiceae</taxon>
        <taxon>Brassica</taxon>
    </lineage>
</organism>
<reference evidence="1 2" key="1">
    <citation type="journal article" date="2020" name="BMC Genomics">
        <title>Intraspecific diversification of the crop wild relative Brassica cretica Lam. using demographic model selection.</title>
        <authorList>
            <person name="Kioukis A."/>
            <person name="Michalopoulou V.A."/>
            <person name="Briers L."/>
            <person name="Pirintsos S."/>
            <person name="Studholme D.J."/>
            <person name="Pavlidis P."/>
            <person name="Sarris P.F."/>
        </authorList>
    </citation>
    <scope>NUCLEOTIDE SEQUENCE [LARGE SCALE GENOMIC DNA]</scope>
    <source>
        <strain evidence="2">cv. PFS-1207/04</strain>
    </source>
</reference>
<evidence type="ECO:0000313" key="1">
    <source>
        <dbReference type="EMBL" id="KAF3534143.1"/>
    </source>
</evidence>
<dbReference type="EMBL" id="QGKV02001507">
    <property type="protein sequence ID" value="KAF3534143.1"/>
    <property type="molecule type" value="Genomic_DNA"/>
</dbReference>
<keyword evidence="2" id="KW-1185">Reference proteome</keyword>
<gene>
    <name evidence="1" type="ORF">DY000_02041783</name>
</gene>
<name>A0ABQ7BP98_BRACR</name>
<comment type="caution">
    <text evidence="1">The sequence shown here is derived from an EMBL/GenBank/DDBJ whole genome shotgun (WGS) entry which is preliminary data.</text>
</comment>
<protein>
    <submittedName>
        <fullName evidence="1">Uncharacterized protein</fullName>
    </submittedName>
</protein>
<sequence>MEHLYAGCSQNIYPCAGEVEIRKCLPPEVKRGPDRQKKSRWQSWLELSRFRGHKRGSYTRITAAQTANNLVIHVQTATNLFRKSSVRLPRVFHKSSKGRLHVFWKSSSLQVFSTSFVSRLRVV</sequence>
<dbReference type="Proteomes" id="UP000266723">
    <property type="component" value="Unassembled WGS sequence"/>
</dbReference>
<accession>A0ABQ7BP98</accession>